<reference evidence="1" key="1">
    <citation type="journal article" date="2020" name="mSystems">
        <title>Genome- and Community-Level Interaction Insights into Carbon Utilization and Element Cycling Functions of Hydrothermarchaeota in Hydrothermal Sediment.</title>
        <authorList>
            <person name="Zhou Z."/>
            <person name="Liu Y."/>
            <person name="Xu W."/>
            <person name="Pan J."/>
            <person name="Luo Z.H."/>
            <person name="Li M."/>
        </authorList>
    </citation>
    <scope>NUCLEOTIDE SEQUENCE [LARGE SCALE GENOMIC DNA]</scope>
    <source>
        <strain evidence="1">SpSt-143</strain>
    </source>
</reference>
<dbReference type="PROSITE" id="PS51257">
    <property type="entry name" value="PROKAR_LIPOPROTEIN"/>
    <property type="match status" value="1"/>
</dbReference>
<accession>A0A7V2F688</accession>
<organism evidence="1">
    <name type="scientific">Rhodothermus marinus</name>
    <name type="common">Rhodothermus obamensis</name>
    <dbReference type="NCBI Taxonomy" id="29549"/>
    <lineage>
        <taxon>Bacteria</taxon>
        <taxon>Pseudomonadati</taxon>
        <taxon>Rhodothermota</taxon>
        <taxon>Rhodothermia</taxon>
        <taxon>Rhodothermales</taxon>
        <taxon>Rhodothermaceae</taxon>
        <taxon>Rhodothermus</taxon>
    </lineage>
</organism>
<name>A0A7V2F688_RHOMR</name>
<proteinExistence type="predicted"/>
<comment type="caution">
    <text evidence="1">The sequence shown here is derived from an EMBL/GenBank/DDBJ whole genome shotgun (WGS) entry which is preliminary data.</text>
</comment>
<protein>
    <recommendedName>
        <fullName evidence="2">Lipoprotein</fullName>
    </recommendedName>
</protein>
<dbReference type="EMBL" id="DSGB01000001">
    <property type="protein sequence ID" value="HER95030.1"/>
    <property type="molecule type" value="Genomic_DNA"/>
</dbReference>
<evidence type="ECO:0008006" key="2">
    <source>
        <dbReference type="Google" id="ProtNLM"/>
    </source>
</evidence>
<evidence type="ECO:0000313" key="1">
    <source>
        <dbReference type="EMBL" id="HER95030.1"/>
    </source>
</evidence>
<gene>
    <name evidence="1" type="ORF">ENO59_00695</name>
</gene>
<sequence length="170" mass="18922">MPGCRGVATLKPQLWILLLLGGLLGCSSAPQEDFVRDAFRPPEGFTRTDENGQVLAEDPDDWRVAPAYRGYLRFDPAYPNPFSGGVVRLPFHVFSPLSGTLSLWAEDEEKRLRLLDESASLSQPGLYVFTFNPAILARDGSLSRLAGLHRLRIYRGNDLVSYGDLMIQPQ</sequence>
<dbReference type="AlphaFoldDB" id="A0A7V2F688"/>